<dbReference type="OrthoDB" id="9812068at2"/>
<dbReference type="AlphaFoldDB" id="A0A1X7KE15"/>
<keyword evidence="4" id="KW-1185">Reference proteome</keyword>
<dbReference type="GO" id="GO:0004175">
    <property type="term" value="F:endopeptidase activity"/>
    <property type="evidence" value="ECO:0007669"/>
    <property type="project" value="TreeGrafter"/>
</dbReference>
<evidence type="ECO:0000259" key="2">
    <source>
        <dbReference type="Pfam" id="PF03572"/>
    </source>
</evidence>
<keyword evidence="1" id="KW-0732">Signal</keyword>
<dbReference type="GO" id="GO:0030288">
    <property type="term" value="C:outer membrane-bounded periplasmic space"/>
    <property type="evidence" value="ECO:0007669"/>
    <property type="project" value="TreeGrafter"/>
</dbReference>
<accession>A0A1X7KE15</accession>
<dbReference type="EMBL" id="FXAW01000005">
    <property type="protein sequence ID" value="SMG38692.1"/>
    <property type="molecule type" value="Genomic_DNA"/>
</dbReference>
<dbReference type="Proteomes" id="UP000193804">
    <property type="component" value="Unassembled WGS sequence"/>
</dbReference>
<evidence type="ECO:0000313" key="3">
    <source>
        <dbReference type="EMBL" id="SMG38692.1"/>
    </source>
</evidence>
<evidence type="ECO:0000313" key="4">
    <source>
        <dbReference type="Proteomes" id="UP000193804"/>
    </source>
</evidence>
<name>A0A1X7KE15_9BACT</name>
<dbReference type="GO" id="GO:0006508">
    <property type="term" value="P:proteolysis"/>
    <property type="evidence" value="ECO:0007669"/>
    <property type="project" value="UniProtKB-KW"/>
</dbReference>
<dbReference type="InterPro" id="IPR029045">
    <property type="entry name" value="ClpP/crotonase-like_dom_sf"/>
</dbReference>
<protein>
    <submittedName>
        <fullName evidence="3">C-terminal processing protease CtpA/Prc, contains a PDZ domain</fullName>
    </submittedName>
</protein>
<evidence type="ECO:0000256" key="1">
    <source>
        <dbReference type="SAM" id="SignalP"/>
    </source>
</evidence>
<dbReference type="PANTHER" id="PTHR32060">
    <property type="entry name" value="TAIL-SPECIFIC PROTEASE"/>
    <property type="match status" value="1"/>
</dbReference>
<dbReference type="STRING" id="1028.SAMN05661096_02560"/>
<keyword evidence="3" id="KW-0378">Hydrolase</keyword>
<sequence length="457" mass="52461">MKRLSFIFSLLITFQLNAQNYFSKQEVLSDLNYLKKSLIETHYNIYTYTTKEAFDENFEKIKASIKADSLTKLAVTSLFQAVISKVNNGHTEIPFPGKLYEEYAYSEGTLFPLEIAFENHKPLVRKNWSLEKGIKIGDEIVSINDQPISNVLEKIYPLISAERRYFKNAKIELFSFPRLYWQAFGQSDVFTVEIKNGGQIKRYSIDAVNVIDGYEMKRNDISTPNMFLKFHNQSAYLKPGNFGGDLDNYKNFIDSSFTVINQAKTENLIIDLRNNLGGGNDFSDYLISFIADTTYHWNAEFSLKTSQILKEHVRATYDTTESFWKSVLIHKNGEIYPYEFDPHQPQVEEKRFQGKVFVLVNRQSHSQATVTAAQIQDYGFATIVGEETAEFPSLYASQYQYNLPKTGIAVKVSKGYIVRVNGSKKAEGVIPDIYIKDYLLDEEDEILEGVLDYINGN</sequence>
<dbReference type="SUPFAM" id="SSF52096">
    <property type="entry name" value="ClpP/crotonase"/>
    <property type="match status" value="1"/>
</dbReference>
<proteinExistence type="predicted"/>
<feature type="signal peptide" evidence="1">
    <location>
        <begin position="1"/>
        <end position="18"/>
    </location>
</feature>
<keyword evidence="3" id="KW-0645">Protease</keyword>
<feature type="domain" description="Tail specific protease" evidence="2">
    <location>
        <begin position="236"/>
        <end position="434"/>
    </location>
</feature>
<dbReference type="Gene3D" id="3.90.226.10">
    <property type="entry name" value="2-enoyl-CoA Hydratase, Chain A, domain 1"/>
    <property type="match status" value="1"/>
</dbReference>
<dbReference type="InterPro" id="IPR005151">
    <property type="entry name" value="Tail-specific_protease"/>
</dbReference>
<reference evidence="4" key="1">
    <citation type="submission" date="2017-04" db="EMBL/GenBank/DDBJ databases">
        <authorList>
            <person name="Varghese N."/>
            <person name="Submissions S."/>
        </authorList>
    </citation>
    <scope>NUCLEOTIDE SEQUENCE [LARGE SCALE GENOMIC DNA]</scope>
    <source>
        <strain evidence="4">DSM 4125</strain>
    </source>
</reference>
<dbReference type="Pfam" id="PF03572">
    <property type="entry name" value="Peptidase_S41"/>
    <property type="match status" value="1"/>
</dbReference>
<dbReference type="RefSeq" id="WP_085517731.1">
    <property type="nucleotide sequence ID" value="NZ_FXAW01000005.1"/>
</dbReference>
<dbReference type="GO" id="GO:0008236">
    <property type="term" value="F:serine-type peptidase activity"/>
    <property type="evidence" value="ECO:0007669"/>
    <property type="project" value="InterPro"/>
</dbReference>
<gene>
    <name evidence="3" type="ORF">SAMN05661096_02560</name>
</gene>
<dbReference type="PANTHER" id="PTHR32060:SF30">
    <property type="entry name" value="CARBOXY-TERMINAL PROCESSING PROTEASE CTPA"/>
    <property type="match status" value="1"/>
</dbReference>
<feature type="chain" id="PRO_5013005092" evidence="1">
    <location>
        <begin position="19"/>
        <end position="457"/>
    </location>
</feature>
<dbReference type="GO" id="GO:0007165">
    <property type="term" value="P:signal transduction"/>
    <property type="evidence" value="ECO:0007669"/>
    <property type="project" value="TreeGrafter"/>
</dbReference>
<organism evidence="3 4">
    <name type="scientific">Marivirga sericea</name>
    <dbReference type="NCBI Taxonomy" id="1028"/>
    <lineage>
        <taxon>Bacteria</taxon>
        <taxon>Pseudomonadati</taxon>
        <taxon>Bacteroidota</taxon>
        <taxon>Cytophagia</taxon>
        <taxon>Cytophagales</taxon>
        <taxon>Marivirgaceae</taxon>
        <taxon>Marivirga</taxon>
    </lineage>
</organism>